<sequence length="295" mass="33024">MRYIYGALATLGLVGSLAVYTLSPQATPAFTLYQEDQFSDYLRYLTRFSKSYPTKEEFLQRLSLYKTAVEQIMEVNSANGNEFHLAVNKFADWTPEEYRRLLGLKKRREQLGNGAKELPTDKLPEKVDWRDQGAVNPVQNQAACGSCWTFCAVAAIEGAHKIKTGELLKLSEQQFVDCCQIGPSDGCNGGEMWGAFECAKTKPQMLEADYPYTSAQGEYGKCLYDESKGKVKVTNWWNVMDNDPLQLKTDTGVEYYIVRNSWGPDWGDQGYIKIGIEAGAGICGIQTGSVWAETE</sequence>
<evidence type="ECO:0000259" key="4">
    <source>
        <dbReference type="SMART" id="SM00645"/>
    </source>
</evidence>
<dbReference type="GO" id="GO:0008234">
    <property type="term" value="F:cysteine-type peptidase activity"/>
    <property type="evidence" value="ECO:0007669"/>
    <property type="project" value="InterPro"/>
</dbReference>
<evidence type="ECO:0000313" key="6">
    <source>
        <dbReference type="EMBL" id="TNV77305.1"/>
    </source>
</evidence>
<dbReference type="SUPFAM" id="SSF54001">
    <property type="entry name" value="Cysteine proteinases"/>
    <property type="match status" value="1"/>
</dbReference>
<evidence type="ECO:0000256" key="3">
    <source>
        <dbReference type="ARBA" id="ARBA00023157"/>
    </source>
</evidence>
<comment type="similarity">
    <text evidence="1">Belongs to the peptidase C1 family.</text>
</comment>
<dbReference type="InterPro" id="IPR039417">
    <property type="entry name" value="Peptidase_C1A_papain-like"/>
</dbReference>
<evidence type="ECO:0000256" key="1">
    <source>
        <dbReference type="ARBA" id="ARBA00008455"/>
    </source>
</evidence>
<name>A0A8J8NNF0_HALGN</name>
<gene>
    <name evidence="6" type="ORF">FGO68_gene2761</name>
</gene>
<dbReference type="Gene3D" id="3.90.70.10">
    <property type="entry name" value="Cysteine proteinases"/>
    <property type="match status" value="1"/>
</dbReference>
<dbReference type="Proteomes" id="UP000785679">
    <property type="component" value="Unassembled WGS sequence"/>
</dbReference>
<proteinExistence type="inferred from homology"/>
<dbReference type="CDD" id="cd02248">
    <property type="entry name" value="Peptidase_C1A"/>
    <property type="match status" value="1"/>
</dbReference>
<dbReference type="InterPro" id="IPR013128">
    <property type="entry name" value="Peptidase_C1A"/>
</dbReference>
<dbReference type="Pfam" id="PF00112">
    <property type="entry name" value="Peptidase_C1"/>
    <property type="match status" value="2"/>
</dbReference>
<protein>
    <submittedName>
        <fullName evidence="6">Uncharacterized protein</fullName>
    </submittedName>
</protein>
<dbReference type="InterPro" id="IPR000668">
    <property type="entry name" value="Peptidase_C1A_C"/>
</dbReference>
<dbReference type="InterPro" id="IPR013201">
    <property type="entry name" value="Prot_inhib_I29"/>
</dbReference>
<dbReference type="SMART" id="SM00848">
    <property type="entry name" value="Inhibitor_I29"/>
    <property type="match status" value="1"/>
</dbReference>
<accession>A0A8J8NNF0</accession>
<organism evidence="6 7">
    <name type="scientific">Halteria grandinella</name>
    <dbReference type="NCBI Taxonomy" id="5974"/>
    <lineage>
        <taxon>Eukaryota</taxon>
        <taxon>Sar</taxon>
        <taxon>Alveolata</taxon>
        <taxon>Ciliophora</taxon>
        <taxon>Intramacronucleata</taxon>
        <taxon>Spirotrichea</taxon>
        <taxon>Stichotrichia</taxon>
        <taxon>Sporadotrichida</taxon>
        <taxon>Halteriidae</taxon>
        <taxon>Halteria</taxon>
    </lineage>
</organism>
<keyword evidence="7" id="KW-1185">Reference proteome</keyword>
<keyword evidence="2" id="KW-0865">Zymogen</keyword>
<reference evidence="6" key="1">
    <citation type="submission" date="2019-06" db="EMBL/GenBank/DDBJ databases">
        <authorList>
            <person name="Zheng W."/>
        </authorList>
    </citation>
    <scope>NUCLEOTIDE SEQUENCE</scope>
    <source>
        <strain evidence="6">QDHG01</strain>
    </source>
</reference>
<dbReference type="SMART" id="SM00645">
    <property type="entry name" value="Pept_C1"/>
    <property type="match status" value="1"/>
</dbReference>
<dbReference type="PANTHER" id="PTHR12411">
    <property type="entry name" value="CYSTEINE PROTEASE FAMILY C1-RELATED"/>
    <property type="match status" value="1"/>
</dbReference>
<dbReference type="InterPro" id="IPR000169">
    <property type="entry name" value="Pept_cys_AS"/>
</dbReference>
<dbReference type="GO" id="GO:0006508">
    <property type="term" value="P:proteolysis"/>
    <property type="evidence" value="ECO:0007669"/>
    <property type="project" value="InterPro"/>
</dbReference>
<keyword evidence="3" id="KW-1015">Disulfide bond</keyword>
<dbReference type="AlphaFoldDB" id="A0A8J8NNF0"/>
<comment type="caution">
    <text evidence="6">The sequence shown here is derived from an EMBL/GenBank/DDBJ whole genome shotgun (WGS) entry which is preliminary data.</text>
</comment>
<dbReference type="Pfam" id="PF08246">
    <property type="entry name" value="Inhibitor_I29"/>
    <property type="match status" value="1"/>
</dbReference>
<dbReference type="PROSITE" id="PS00139">
    <property type="entry name" value="THIOL_PROTEASE_CYS"/>
    <property type="match status" value="1"/>
</dbReference>
<dbReference type="Gene3D" id="2.40.50.170">
    <property type="entry name" value="Cysteine proteinases. Chain C"/>
    <property type="match status" value="1"/>
</dbReference>
<evidence type="ECO:0000259" key="5">
    <source>
        <dbReference type="SMART" id="SM00848"/>
    </source>
</evidence>
<dbReference type="OrthoDB" id="65740at2759"/>
<dbReference type="EMBL" id="RRYP01012148">
    <property type="protein sequence ID" value="TNV77305.1"/>
    <property type="molecule type" value="Genomic_DNA"/>
</dbReference>
<evidence type="ECO:0000313" key="7">
    <source>
        <dbReference type="Proteomes" id="UP000785679"/>
    </source>
</evidence>
<evidence type="ECO:0000256" key="2">
    <source>
        <dbReference type="ARBA" id="ARBA00023145"/>
    </source>
</evidence>
<dbReference type="InterPro" id="IPR038765">
    <property type="entry name" value="Papain-like_cys_pep_sf"/>
</dbReference>
<feature type="domain" description="Cathepsin propeptide inhibitor" evidence="5">
    <location>
        <begin position="41"/>
        <end position="98"/>
    </location>
</feature>
<feature type="domain" description="Peptidase C1A papain C-terminal" evidence="4">
    <location>
        <begin position="123"/>
        <end position="293"/>
    </location>
</feature>